<evidence type="ECO:0000259" key="2">
    <source>
        <dbReference type="Pfam" id="PF12146"/>
    </source>
</evidence>
<dbReference type="EMBL" id="JFZB01000045">
    <property type="protein sequence ID" value="KFI24483.1"/>
    <property type="molecule type" value="Genomic_DNA"/>
</dbReference>
<dbReference type="PANTHER" id="PTHR16138">
    <property type="entry name" value="MYCOPHENOLIC ACID ACYL-GLUCURONIDE ESTERASE, MITOCHONDRIAL"/>
    <property type="match status" value="1"/>
</dbReference>
<dbReference type="STRING" id="1105367.CG50_09970"/>
<dbReference type="RefSeq" id="WP_036639825.1">
    <property type="nucleotide sequence ID" value="NZ_JFZB01000045.1"/>
</dbReference>
<dbReference type="eggNOG" id="COG1073">
    <property type="taxonomic scope" value="Bacteria"/>
</dbReference>
<dbReference type="InterPro" id="IPR029058">
    <property type="entry name" value="AB_hydrolase_fold"/>
</dbReference>
<name>A0A086XR33_9RHOB</name>
<proteinExistence type="predicted"/>
<dbReference type="Gene3D" id="3.40.50.1820">
    <property type="entry name" value="alpha/beta hydrolase"/>
    <property type="match status" value="1"/>
</dbReference>
<dbReference type="GO" id="GO:0016787">
    <property type="term" value="F:hydrolase activity"/>
    <property type="evidence" value="ECO:0007669"/>
    <property type="project" value="UniProtKB-KW"/>
</dbReference>
<organism evidence="3 4">
    <name type="scientific">Paenirhodobacter enshiensis</name>
    <dbReference type="NCBI Taxonomy" id="1105367"/>
    <lineage>
        <taxon>Bacteria</taxon>
        <taxon>Pseudomonadati</taxon>
        <taxon>Pseudomonadota</taxon>
        <taxon>Alphaproteobacteria</taxon>
        <taxon>Rhodobacterales</taxon>
        <taxon>Rhodobacter group</taxon>
        <taxon>Paenirhodobacter</taxon>
    </lineage>
</organism>
<comment type="caution">
    <text evidence="3">The sequence shown here is derived from an EMBL/GenBank/DDBJ whole genome shotgun (WGS) entry which is preliminary data.</text>
</comment>
<reference evidence="3 4" key="1">
    <citation type="submission" date="2014-03" db="EMBL/GenBank/DDBJ databases">
        <title>Genome of Paenirhodobacter enshiensis DW2-9.</title>
        <authorList>
            <person name="Wang D."/>
            <person name="Wang G."/>
        </authorList>
    </citation>
    <scope>NUCLEOTIDE SEQUENCE [LARGE SCALE GENOMIC DNA]</scope>
    <source>
        <strain evidence="3 4">DW2-9</strain>
    </source>
</reference>
<sequence>MTDYLTTPEGRRIAYDRIDGTGPGVVFLHGLKSDMQGTKAVALADWARRTGRPFLRFDCSGHGVSGGAFEDGTIGQWFEDARAAIRQLTQGPQVLVGSSMGGWLSLLIAREHPELVAGLVTIAGAPDFTEDGYWAALDTAQRAQMVRQGYIDFPSDYGAPYRISHALIEDGRERLVLRAPLSLPFPSRFLQGSADTVVSVATALRLFDHATGSDIRLSVVKGADHRFSEPADIALICNTIEEILARIAPRIG</sequence>
<evidence type="ECO:0000313" key="3">
    <source>
        <dbReference type="EMBL" id="KFI24483.1"/>
    </source>
</evidence>
<dbReference type="OrthoDB" id="9813296at2"/>
<gene>
    <name evidence="3" type="ORF">CG50_09970</name>
</gene>
<dbReference type="InterPro" id="IPR052382">
    <property type="entry name" value="ABHD10_acyl-thioesterase"/>
</dbReference>
<dbReference type="Proteomes" id="UP000028824">
    <property type="component" value="Unassembled WGS sequence"/>
</dbReference>
<evidence type="ECO:0000313" key="4">
    <source>
        <dbReference type="Proteomes" id="UP000028824"/>
    </source>
</evidence>
<keyword evidence="1 3" id="KW-0378">Hydrolase</keyword>
<feature type="domain" description="Serine aminopeptidase S33" evidence="2">
    <location>
        <begin position="25"/>
        <end position="128"/>
    </location>
</feature>
<dbReference type="InterPro" id="IPR022742">
    <property type="entry name" value="Hydrolase_4"/>
</dbReference>
<dbReference type="SUPFAM" id="SSF53474">
    <property type="entry name" value="alpha/beta-Hydrolases"/>
    <property type="match status" value="1"/>
</dbReference>
<keyword evidence="4" id="KW-1185">Reference proteome</keyword>
<dbReference type="AlphaFoldDB" id="A0A086XR33"/>
<dbReference type="PANTHER" id="PTHR16138:SF7">
    <property type="entry name" value="PALMITOYL-PROTEIN THIOESTERASE ABHD10, MITOCHONDRIAL"/>
    <property type="match status" value="1"/>
</dbReference>
<protein>
    <submittedName>
        <fullName evidence="3">Alpha/beta hydrolase</fullName>
    </submittedName>
</protein>
<dbReference type="Pfam" id="PF12146">
    <property type="entry name" value="Hydrolase_4"/>
    <property type="match status" value="1"/>
</dbReference>
<evidence type="ECO:0000256" key="1">
    <source>
        <dbReference type="ARBA" id="ARBA00022801"/>
    </source>
</evidence>
<accession>A0A086XR33</accession>